<comment type="caution">
    <text evidence="2">The sequence shown here is derived from an EMBL/GenBank/DDBJ whole genome shotgun (WGS) entry which is preliminary data.</text>
</comment>
<dbReference type="InterPro" id="IPR002156">
    <property type="entry name" value="RNaseH_domain"/>
</dbReference>
<dbReference type="EMBL" id="JAUJYO010000001">
    <property type="protein sequence ID" value="KAK1326472.1"/>
    <property type="molecule type" value="Genomic_DNA"/>
</dbReference>
<feature type="domain" description="RNase H type-1" evidence="1">
    <location>
        <begin position="19"/>
        <end position="140"/>
    </location>
</feature>
<dbReference type="AlphaFoldDB" id="A0AAV9FL72"/>
<organism evidence="2 3">
    <name type="scientific">Acorus calamus</name>
    <name type="common">Sweet flag</name>
    <dbReference type="NCBI Taxonomy" id="4465"/>
    <lineage>
        <taxon>Eukaryota</taxon>
        <taxon>Viridiplantae</taxon>
        <taxon>Streptophyta</taxon>
        <taxon>Embryophyta</taxon>
        <taxon>Tracheophyta</taxon>
        <taxon>Spermatophyta</taxon>
        <taxon>Magnoliopsida</taxon>
        <taxon>Liliopsida</taxon>
        <taxon>Acoraceae</taxon>
        <taxon>Acorus</taxon>
    </lineage>
</organism>
<dbReference type="Pfam" id="PF13456">
    <property type="entry name" value="RVT_3"/>
    <property type="match status" value="1"/>
</dbReference>
<gene>
    <name evidence="2" type="ORF">QJS10_CPA01g00323</name>
</gene>
<dbReference type="CDD" id="cd06222">
    <property type="entry name" value="RNase_H_like"/>
    <property type="match status" value="1"/>
</dbReference>
<proteinExistence type="predicted"/>
<dbReference type="InterPro" id="IPR036397">
    <property type="entry name" value="RNaseH_sf"/>
</dbReference>
<keyword evidence="3" id="KW-1185">Reference proteome</keyword>
<dbReference type="InterPro" id="IPR044730">
    <property type="entry name" value="RNase_H-like_dom_plant"/>
</dbReference>
<reference evidence="2" key="1">
    <citation type="journal article" date="2023" name="Nat. Commun.">
        <title>Diploid and tetraploid genomes of Acorus and the evolution of monocots.</title>
        <authorList>
            <person name="Ma L."/>
            <person name="Liu K.W."/>
            <person name="Li Z."/>
            <person name="Hsiao Y.Y."/>
            <person name="Qi Y."/>
            <person name="Fu T."/>
            <person name="Tang G.D."/>
            <person name="Zhang D."/>
            <person name="Sun W.H."/>
            <person name="Liu D.K."/>
            <person name="Li Y."/>
            <person name="Chen G.Z."/>
            <person name="Liu X.D."/>
            <person name="Liao X.Y."/>
            <person name="Jiang Y.T."/>
            <person name="Yu X."/>
            <person name="Hao Y."/>
            <person name="Huang J."/>
            <person name="Zhao X.W."/>
            <person name="Ke S."/>
            <person name="Chen Y.Y."/>
            <person name="Wu W.L."/>
            <person name="Hsu J.L."/>
            <person name="Lin Y.F."/>
            <person name="Huang M.D."/>
            <person name="Li C.Y."/>
            <person name="Huang L."/>
            <person name="Wang Z.W."/>
            <person name="Zhao X."/>
            <person name="Zhong W.Y."/>
            <person name="Peng D.H."/>
            <person name="Ahmad S."/>
            <person name="Lan S."/>
            <person name="Zhang J.S."/>
            <person name="Tsai W.C."/>
            <person name="Van de Peer Y."/>
            <person name="Liu Z.J."/>
        </authorList>
    </citation>
    <scope>NUCLEOTIDE SEQUENCE</scope>
    <source>
        <strain evidence="2">CP</strain>
    </source>
</reference>
<dbReference type="InterPro" id="IPR012337">
    <property type="entry name" value="RNaseH-like_sf"/>
</dbReference>
<accession>A0AAV9FL72</accession>
<dbReference type="GO" id="GO:0004523">
    <property type="term" value="F:RNA-DNA hybrid ribonuclease activity"/>
    <property type="evidence" value="ECO:0007669"/>
    <property type="project" value="InterPro"/>
</dbReference>
<reference evidence="2" key="2">
    <citation type="submission" date="2023-06" db="EMBL/GenBank/DDBJ databases">
        <authorList>
            <person name="Ma L."/>
            <person name="Liu K.-W."/>
            <person name="Li Z."/>
            <person name="Hsiao Y.-Y."/>
            <person name="Qi Y."/>
            <person name="Fu T."/>
            <person name="Tang G."/>
            <person name="Zhang D."/>
            <person name="Sun W.-H."/>
            <person name="Liu D.-K."/>
            <person name="Li Y."/>
            <person name="Chen G.-Z."/>
            <person name="Liu X.-D."/>
            <person name="Liao X.-Y."/>
            <person name="Jiang Y.-T."/>
            <person name="Yu X."/>
            <person name="Hao Y."/>
            <person name="Huang J."/>
            <person name="Zhao X.-W."/>
            <person name="Ke S."/>
            <person name="Chen Y.-Y."/>
            <person name="Wu W.-L."/>
            <person name="Hsu J.-L."/>
            <person name="Lin Y.-F."/>
            <person name="Huang M.-D."/>
            <person name="Li C.-Y."/>
            <person name="Huang L."/>
            <person name="Wang Z.-W."/>
            <person name="Zhao X."/>
            <person name="Zhong W.-Y."/>
            <person name="Peng D.-H."/>
            <person name="Ahmad S."/>
            <person name="Lan S."/>
            <person name="Zhang J.-S."/>
            <person name="Tsai W.-C."/>
            <person name="Van De Peer Y."/>
            <person name="Liu Z.-J."/>
        </authorList>
    </citation>
    <scope>NUCLEOTIDE SEQUENCE</scope>
    <source>
        <strain evidence="2">CP</strain>
        <tissue evidence="2">Leaves</tissue>
    </source>
</reference>
<evidence type="ECO:0000259" key="1">
    <source>
        <dbReference type="Pfam" id="PF13456"/>
    </source>
</evidence>
<evidence type="ECO:0000313" key="3">
    <source>
        <dbReference type="Proteomes" id="UP001180020"/>
    </source>
</evidence>
<dbReference type="GO" id="GO:0003676">
    <property type="term" value="F:nucleic acid binding"/>
    <property type="evidence" value="ECO:0007669"/>
    <property type="project" value="InterPro"/>
</dbReference>
<dbReference type="Proteomes" id="UP001180020">
    <property type="component" value="Unassembled WGS sequence"/>
</dbReference>
<sequence length="185" mass="20259">MACISSWFPSQGERVYVLSDGSVDLVTRAAGVGFVLLIPEPLTVIASGCAYWPWASPLRMEAEAIRYGVQYARKLKFRNIFVCSDAEVLIKLLNDPGPGPPQLMDVISAIRCPGSQGEYISYVKVPRQCVTGPEALAKYARQAKMSLAGVFAENQKLRSLLGPHFSSFHLCIDVVKHVIFNSALP</sequence>
<dbReference type="Gene3D" id="3.30.420.10">
    <property type="entry name" value="Ribonuclease H-like superfamily/Ribonuclease H"/>
    <property type="match status" value="1"/>
</dbReference>
<protein>
    <recommendedName>
        <fullName evidence="1">RNase H type-1 domain-containing protein</fullName>
    </recommendedName>
</protein>
<evidence type="ECO:0000313" key="2">
    <source>
        <dbReference type="EMBL" id="KAK1326472.1"/>
    </source>
</evidence>
<dbReference type="SUPFAM" id="SSF53098">
    <property type="entry name" value="Ribonuclease H-like"/>
    <property type="match status" value="1"/>
</dbReference>
<name>A0AAV9FL72_ACOCL</name>